<keyword evidence="2" id="KW-1185">Reference proteome</keyword>
<evidence type="ECO:0000313" key="1">
    <source>
        <dbReference type="EMBL" id="CAG8821699.1"/>
    </source>
</evidence>
<dbReference type="Proteomes" id="UP000789901">
    <property type="component" value="Unassembled WGS sequence"/>
</dbReference>
<sequence length="55" mass="6210">LLRTENESKINQEALLKSNNNVEQLDKISGNNLLIEEIINLTNLAFIVNDICAQK</sequence>
<name>A0ABN7W8Z5_GIGMA</name>
<gene>
    <name evidence="1" type="ORF">GMARGA_LOCUS27896</name>
</gene>
<protein>
    <submittedName>
        <fullName evidence="1">6428_t:CDS:1</fullName>
    </submittedName>
</protein>
<feature type="non-terminal residue" evidence="1">
    <location>
        <position position="1"/>
    </location>
</feature>
<dbReference type="EMBL" id="CAJVQB010034815">
    <property type="protein sequence ID" value="CAG8821699.1"/>
    <property type="molecule type" value="Genomic_DNA"/>
</dbReference>
<comment type="caution">
    <text evidence="1">The sequence shown here is derived from an EMBL/GenBank/DDBJ whole genome shotgun (WGS) entry which is preliminary data.</text>
</comment>
<reference evidence="1 2" key="1">
    <citation type="submission" date="2021-06" db="EMBL/GenBank/DDBJ databases">
        <authorList>
            <person name="Kallberg Y."/>
            <person name="Tangrot J."/>
            <person name="Rosling A."/>
        </authorList>
    </citation>
    <scope>NUCLEOTIDE SEQUENCE [LARGE SCALE GENOMIC DNA]</scope>
    <source>
        <strain evidence="1 2">120-4 pot B 10/14</strain>
    </source>
</reference>
<organism evidence="1 2">
    <name type="scientific">Gigaspora margarita</name>
    <dbReference type="NCBI Taxonomy" id="4874"/>
    <lineage>
        <taxon>Eukaryota</taxon>
        <taxon>Fungi</taxon>
        <taxon>Fungi incertae sedis</taxon>
        <taxon>Mucoromycota</taxon>
        <taxon>Glomeromycotina</taxon>
        <taxon>Glomeromycetes</taxon>
        <taxon>Diversisporales</taxon>
        <taxon>Gigasporaceae</taxon>
        <taxon>Gigaspora</taxon>
    </lineage>
</organism>
<accession>A0ABN7W8Z5</accession>
<evidence type="ECO:0000313" key="2">
    <source>
        <dbReference type="Proteomes" id="UP000789901"/>
    </source>
</evidence>
<proteinExistence type="predicted"/>